<reference evidence="2 3" key="1">
    <citation type="submission" date="2018-03" db="EMBL/GenBank/DDBJ databases">
        <title>Genome sequencing of Phreatobacter sp.</title>
        <authorList>
            <person name="Kim S.-J."/>
            <person name="Heo J."/>
            <person name="Kwon S.-W."/>
        </authorList>
    </citation>
    <scope>NUCLEOTIDE SEQUENCE [LARGE SCALE GENOMIC DNA]</scope>
    <source>
        <strain evidence="2 3">S-12</strain>
    </source>
</reference>
<organism evidence="2 3">
    <name type="scientific">Phreatobacter cathodiphilus</name>
    <dbReference type="NCBI Taxonomy" id="1868589"/>
    <lineage>
        <taxon>Bacteria</taxon>
        <taxon>Pseudomonadati</taxon>
        <taxon>Pseudomonadota</taxon>
        <taxon>Alphaproteobacteria</taxon>
        <taxon>Hyphomicrobiales</taxon>
        <taxon>Phreatobacteraceae</taxon>
        <taxon>Phreatobacter</taxon>
    </lineage>
</organism>
<dbReference type="EMBL" id="CP027668">
    <property type="protein sequence ID" value="AVO45945.1"/>
    <property type="molecule type" value="Genomic_DNA"/>
</dbReference>
<dbReference type="AlphaFoldDB" id="A0A2S0NCS3"/>
<evidence type="ECO:0000256" key="1">
    <source>
        <dbReference type="SAM" id="Coils"/>
    </source>
</evidence>
<accession>A0A2S0NCS3</accession>
<name>A0A2S0NCS3_9HYPH</name>
<feature type="coiled-coil region" evidence="1">
    <location>
        <begin position="376"/>
        <end position="444"/>
    </location>
</feature>
<keyword evidence="1" id="KW-0175">Coiled coil</keyword>
<gene>
    <name evidence="2" type="ORF">C6569_13175</name>
</gene>
<dbReference type="KEGG" id="phr:C6569_13175"/>
<evidence type="ECO:0000313" key="2">
    <source>
        <dbReference type="EMBL" id="AVO45945.1"/>
    </source>
</evidence>
<keyword evidence="3" id="KW-1185">Reference proteome</keyword>
<proteinExistence type="predicted"/>
<sequence length="590" mass="67068">MIFYALGGDLTQWKPEAASCDQVLAEVVLNGSVVTLRREIAEASQQPMWIYFGDFTTANGAGPDGWQRYSYRRMSDRESFTQVLFRLMDMPEVPAEAEGNITMHQLLRLMYVDQMTPVDRIFRAERNDSALRRQAVGDLLCGVFDTRLYPAQLKLREKEKAYEAATQQYGALNRVLTAAGEAFNLDFVETRRRNLEADIATMLTEIQALKGHRFDERQLAPGQSSIVATIKVDLDRVNGDISDLQVLIGQLTYNIADADTLIDEIQRTLARLREGEVASSALGPINFLFCPSCFSPLRDADHDHQCKLCRSDVEPASDRSRFARMRNELEMQLKESNQLQAKRRDDLAAAKAKVGKLTGVRDTLASEYLNLTRNYLTEADAQIDRLNSRLGYAERELIELQRERQLAQQLAELSQARAELNEDITRLKENIVTWREQRDRHQDSVYRLIQGRTAAILAKDIHTEAEFTEESDVYFDFSEDRVTVNGKSGFSASSLTVIRNAFHVALHWVSCTSPIVRYPRFLLLDNIEDKGMTEQRSQNFQRLIAAISESIETDHQIIFTTSMVDPGLDMSAMTVGERYSFSNKALKIDL</sequence>
<protein>
    <recommendedName>
        <fullName evidence="4">Rad50/SbcC-type AAA domain-containing protein</fullName>
    </recommendedName>
</protein>
<evidence type="ECO:0008006" key="4">
    <source>
        <dbReference type="Google" id="ProtNLM"/>
    </source>
</evidence>
<dbReference type="Proteomes" id="UP000237889">
    <property type="component" value="Chromosome"/>
</dbReference>
<feature type="coiled-coil region" evidence="1">
    <location>
        <begin position="155"/>
        <end position="212"/>
    </location>
</feature>
<evidence type="ECO:0000313" key="3">
    <source>
        <dbReference type="Proteomes" id="UP000237889"/>
    </source>
</evidence>